<keyword evidence="11 15" id="KW-0694">RNA-binding</keyword>
<evidence type="ECO:0000256" key="13">
    <source>
        <dbReference type="ARBA" id="ARBA00023146"/>
    </source>
</evidence>
<feature type="binding site" evidence="15">
    <location>
        <position position="149"/>
    </location>
    <ligand>
        <name>Zn(2+)</name>
        <dbReference type="ChEBI" id="CHEBI:29105"/>
    </ligand>
</feature>
<dbReference type="OrthoDB" id="9810191at2"/>
<comment type="subcellular location">
    <subcellularLocation>
        <location evidence="2 15">Cytoplasm</location>
    </subcellularLocation>
</comment>
<keyword evidence="6 15" id="KW-0436">Ligase</keyword>
<organism evidence="17 18">
    <name type="scientific">Sulfurihydrogenibium azorense (strain DSM 15241 / OCM 825 / Az-Fu1)</name>
    <dbReference type="NCBI Taxonomy" id="204536"/>
    <lineage>
        <taxon>Bacteria</taxon>
        <taxon>Pseudomonadati</taxon>
        <taxon>Aquificota</taxon>
        <taxon>Aquificia</taxon>
        <taxon>Aquificales</taxon>
        <taxon>Hydrogenothermaceae</taxon>
        <taxon>Sulfurihydrogenibium</taxon>
    </lineage>
</organism>
<dbReference type="Pfam" id="PF01406">
    <property type="entry name" value="tRNA-synt_1e"/>
    <property type="match status" value="1"/>
</dbReference>
<evidence type="ECO:0000256" key="14">
    <source>
        <dbReference type="ARBA" id="ARBA00047364"/>
    </source>
</evidence>
<dbReference type="InterPro" id="IPR009080">
    <property type="entry name" value="tRNAsynth_Ia_anticodon-bd"/>
</dbReference>
<evidence type="ECO:0000313" key="17">
    <source>
        <dbReference type="EMBL" id="ACN98612.1"/>
    </source>
</evidence>
<dbReference type="SUPFAM" id="SSF47323">
    <property type="entry name" value="Anticodon-binding domain of a subclass of class I aminoacyl-tRNA synthetases"/>
    <property type="match status" value="1"/>
</dbReference>
<dbReference type="Proteomes" id="UP000001369">
    <property type="component" value="Chromosome"/>
</dbReference>
<gene>
    <name evidence="15 17" type="primary">metG</name>
    <name evidence="17" type="ordered locus">SULAZ_1250</name>
</gene>
<dbReference type="Pfam" id="PF09334">
    <property type="entry name" value="tRNA-synt_1g"/>
    <property type="match status" value="1"/>
</dbReference>
<dbReference type="CDD" id="cd00814">
    <property type="entry name" value="MetRS_core"/>
    <property type="match status" value="1"/>
</dbReference>
<dbReference type="HOGENOM" id="CLU_009710_9_4_0"/>
<proteinExistence type="inferred from homology"/>
<dbReference type="PANTHER" id="PTHR43326">
    <property type="entry name" value="METHIONYL-TRNA SYNTHETASE"/>
    <property type="match status" value="1"/>
</dbReference>
<dbReference type="AlphaFoldDB" id="C1DVT3"/>
<accession>C1DVT3</accession>
<evidence type="ECO:0000256" key="11">
    <source>
        <dbReference type="ARBA" id="ARBA00022884"/>
    </source>
</evidence>
<dbReference type="Gene3D" id="3.40.50.620">
    <property type="entry name" value="HUPs"/>
    <property type="match status" value="1"/>
</dbReference>
<dbReference type="HAMAP" id="MF_01228">
    <property type="entry name" value="Met_tRNA_synth_type2"/>
    <property type="match status" value="1"/>
</dbReference>
<feature type="binding site" evidence="15">
    <location>
        <position position="146"/>
    </location>
    <ligand>
        <name>Zn(2+)</name>
        <dbReference type="ChEBI" id="CHEBI:29105"/>
    </ligand>
</feature>
<dbReference type="Gene3D" id="2.40.50.140">
    <property type="entry name" value="Nucleic acid-binding proteins"/>
    <property type="match status" value="1"/>
</dbReference>
<dbReference type="PRINTS" id="PR01041">
    <property type="entry name" value="TRNASYNTHMET"/>
</dbReference>
<evidence type="ECO:0000256" key="12">
    <source>
        <dbReference type="ARBA" id="ARBA00022917"/>
    </source>
</evidence>
<evidence type="ECO:0000256" key="8">
    <source>
        <dbReference type="ARBA" id="ARBA00022741"/>
    </source>
</evidence>
<dbReference type="InterPro" id="IPR002547">
    <property type="entry name" value="tRNA-bd_dom"/>
</dbReference>
<evidence type="ECO:0000256" key="5">
    <source>
        <dbReference type="ARBA" id="ARBA00022555"/>
    </source>
</evidence>
<dbReference type="KEGG" id="saf:SULAZ_1250"/>
<feature type="short sequence motif" description="'HIGH' region" evidence="15">
    <location>
        <begin position="12"/>
        <end position="22"/>
    </location>
</feature>
<evidence type="ECO:0000256" key="4">
    <source>
        <dbReference type="ARBA" id="ARBA00022490"/>
    </source>
</evidence>
<comment type="subunit">
    <text evidence="3 15">Homodimer.</text>
</comment>
<dbReference type="eggNOG" id="COG0143">
    <property type="taxonomic scope" value="Bacteria"/>
</dbReference>
<evidence type="ECO:0000313" key="18">
    <source>
        <dbReference type="Proteomes" id="UP000001369"/>
    </source>
</evidence>
<dbReference type="GO" id="GO:0000049">
    <property type="term" value="F:tRNA binding"/>
    <property type="evidence" value="ECO:0007669"/>
    <property type="project" value="UniProtKB-UniRule"/>
</dbReference>
<protein>
    <recommendedName>
        <fullName evidence="15">Methionine--tRNA ligase</fullName>
        <ecNumber evidence="15">6.1.1.10</ecNumber>
    </recommendedName>
    <alternativeName>
        <fullName evidence="15">Methionyl-tRNA synthetase</fullName>
        <shortName evidence="15">MetRS</shortName>
    </alternativeName>
</protein>
<comment type="catalytic activity">
    <reaction evidence="14 15">
        <text>tRNA(Met) + L-methionine + ATP = L-methionyl-tRNA(Met) + AMP + diphosphate</text>
        <dbReference type="Rhea" id="RHEA:13481"/>
        <dbReference type="Rhea" id="RHEA-COMP:9667"/>
        <dbReference type="Rhea" id="RHEA-COMP:9698"/>
        <dbReference type="ChEBI" id="CHEBI:30616"/>
        <dbReference type="ChEBI" id="CHEBI:33019"/>
        <dbReference type="ChEBI" id="CHEBI:57844"/>
        <dbReference type="ChEBI" id="CHEBI:78442"/>
        <dbReference type="ChEBI" id="CHEBI:78530"/>
        <dbReference type="ChEBI" id="CHEBI:456215"/>
        <dbReference type="EC" id="6.1.1.10"/>
    </reaction>
</comment>
<feature type="short sequence motif" description="'KMSKS' region" evidence="15">
    <location>
        <begin position="296"/>
        <end position="300"/>
    </location>
</feature>
<dbReference type="GO" id="GO:0005524">
    <property type="term" value="F:ATP binding"/>
    <property type="evidence" value="ECO:0007669"/>
    <property type="project" value="UniProtKB-UniRule"/>
</dbReference>
<evidence type="ECO:0000256" key="15">
    <source>
        <dbReference type="HAMAP-Rule" id="MF_01228"/>
    </source>
</evidence>
<keyword evidence="7 15" id="KW-0479">Metal-binding</keyword>
<dbReference type="EC" id="6.1.1.10" evidence="15"/>
<reference evidence="17 18" key="1">
    <citation type="journal article" date="2009" name="J. Bacteriol.">
        <title>Complete and draft genome sequences of six members of the Aquificales.</title>
        <authorList>
            <person name="Reysenbach A.L."/>
            <person name="Hamamura N."/>
            <person name="Podar M."/>
            <person name="Griffiths E."/>
            <person name="Ferreira S."/>
            <person name="Hochstein R."/>
            <person name="Heidelberg J."/>
            <person name="Johnson J."/>
            <person name="Mead D."/>
            <person name="Pohorille A."/>
            <person name="Sarmiento M."/>
            <person name="Schweighofer K."/>
            <person name="Seshadri R."/>
            <person name="Voytek M.A."/>
        </authorList>
    </citation>
    <scope>NUCLEOTIDE SEQUENCE [LARGE SCALE GENOMIC DNA]</scope>
    <source>
        <strain evidence="18">Az-Fu1 / DSM 15241 / OCM 825</strain>
    </source>
</reference>
<evidence type="ECO:0000256" key="7">
    <source>
        <dbReference type="ARBA" id="ARBA00022723"/>
    </source>
</evidence>
<evidence type="ECO:0000256" key="1">
    <source>
        <dbReference type="ARBA" id="ARBA00003314"/>
    </source>
</evidence>
<dbReference type="InterPro" id="IPR023457">
    <property type="entry name" value="Met-tRNA_synth_2"/>
</dbReference>
<keyword evidence="18" id="KW-1185">Reference proteome</keyword>
<dbReference type="InterPro" id="IPR012340">
    <property type="entry name" value="NA-bd_OB-fold"/>
</dbReference>
<dbReference type="Gene3D" id="1.10.730.10">
    <property type="entry name" value="Isoleucyl-tRNA Synthetase, Domain 1"/>
    <property type="match status" value="1"/>
</dbReference>
<dbReference type="CDD" id="cd02800">
    <property type="entry name" value="tRNA_bind_EcMetRS_like"/>
    <property type="match status" value="1"/>
</dbReference>
<dbReference type="PROSITE" id="PS50886">
    <property type="entry name" value="TRBD"/>
    <property type="match status" value="1"/>
</dbReference>
<dbReference type="Gene3D" id="2.170.220.10">
    <property type="match status" value="1"/>
</dbReference>
<dbReference type="GO" id="GO:0004825">
    <property type="term" value="F:methionine-tRNA ligase activity"/>
    <property type="evidence" value="ECO:0007669"/>
    <property type="project" value="UniProtKB-UniRule"/>
</dbReference>
<dbReference type="InterPro" id="IPR032678">
    <property type="entry name" value="tRNA-synt_1_cat_dom"/>
</dbReference>
<dbReference type="Pfam" id="PF01588">
    <property type="entry name" value="tRNA_bind"/>
    <property type="match status" value="1"/>
</dbReference>
<dbReference type="FunFam" id="2.170.220.10:FF:000001">
    <property type="entry name" value="methionine--tRNA ligase, mitochondrial"/>
    <property type="match status" value="1"/>
</dbReference>
<comment type="similarity">
    <text evidence="15">Belongs to the class-I aminoacyl-tRNA synthetase family. MetG type 2A subfamily.</text>
</comment>
<dbReference type="InterPro" id="IPR004495">
    <property type="entry name" value="Met-tRNA-synth_bsu_C"/>
</dbReference>
<evidence type="ECO:0000256" key="3">
    <source>
        <dbReference type="ARBA" id="ARBA00011738"/>
    </source>
</evidence>
<keyword evidence="5 15" id="KW-0820">tRNA-binding</keyword>
<dbReference type="PROSITE" id="PS51257">
    <property type="entry name" value="PROKAR_LIPOPROTEIN"/>
    <property type="match status" value="1"/>
</dbReference>
<evidence type="ECO:0000256" key="2">
    <source>
        <dbReference type="ARBA" id="ARBA00004496"/>
    </source>
</evidence>
<dbReference type="InterPro" id="IPR014758">
    <property type="entry name" value="Met-tRNA_synth"/>
</dbReference>
<dbReference type="STRING" id="204536.SULAZ_1250"/>
<feature type="domain" description="TRNA-binding" evidence="16">
    <location>
        <begin position="526"/>
        <end position="626"/>
    </location>
</feature>
<dbReference type="eggNOG" id="COG0073">
    <property type="taxonomic scope" value="Bacteria"/>
</dbReference>
<dbReference type="GO" id="GO:0006431">
    <property type="term" value="P:methionyl-tRNA aminoacylation"/>
    <property type="evidence" value="ECO:0007669"/>
    <property type="project" value="UniProtKB-UniRule"/>
</dbReference>
<dbReference type="NCBIfam" id="NF008900">
    <property type="entry name" value="PRK12267.1"/>
    <property type="match status" value="1"/>
</dbReference>
<dbReference type="InterPro" id="IPR041872">
    <property type="entry name" value="Anticodon_Met"/>
</dbReference>
<dbReference type="NCBIfam" id="TIGR00399">
    <property type="entry name" value="metG_C_term"/>
    <property type="match status" value="1"/>
</dbReference>
<comment type="caution">
    <text evidence="15">Lacks conserved residue(s) required for the propagation of feature annotation.</text>
</comment>
<name>C1DVT3_SULAA</name>
<dbReference type="CDD" id="cd07957">
    <property type="entry name" value="Anticodon_Ia_Met"/>
    <property type="match status" value="1"/>
</dbReference>
<dbReference type="GO" id="GO:0005737">
    <property type="term" value="C:cytoplasm"/>
    <property type="evidence" value="ECO:0007669"/>
    <property type="project" value="UniProtKB-SubCell"/>
</dbReference>
<dbReference type="SUPFAM" id="SSF52374">
    <property type="entry name" value="Nucleotidylyl transferase"/>
    <property type="match status" value="1"/>
</dbReference>
<dbReference type="InterPro" id="IPR033911">
    <property type="entry name" value="MetRS_core"/>
</dbReference>
<dbReference type="FunFam" id="2.40.50.140:FF:000042">
    <property type="entry name" value="Methionine--tRNA ligase"/>
    <property type="match status" value="1"/>
</dbReference>
<feature type="binding site" evidence="15">
    <location>
        <position position="130"/>
    </location>
    <ligand>
        <name>Zn(2+)</name>
        <dbReference type="ChEBI" id="CHEBI:29105"/>
    </ligand>
</feature>
<evidence type="ECO:0000259" key="16">
    <source>
        <dbReference type="PROSITE" id="PS50886"/>
    </source>
</evidence>
<dbReference type="InterPro" id="IPR015413">
    <property type="entry name" value="Methionyl/Leucyl_tRNA_Synth"/>
</dbReference>
<dbReference type="PANTHER" id="PTHR43326:SF1">
    <property type="entry name" value="METHIONINE--TRNA LIGASE, MITOCHONDRIAL"/>
    <property type="match status" value="1"/>
</dbReference>
<comment type="function">
    <text evidence="1 15">Is required not only for elongation of protein synthesis but also for the initiation of all mRNA translation through initiator tRNA(fMet) aminoacylation.</text>
</comment>
<keyword evidence="9 15" id="KW-0862">Zinc</keyword>
<sequence>MQNKFYITTPIYYVNDVPHLGHAYTTIACDVMARYYRQKGVDTFFLTGTDEHGQKIQKAAEEKGIHPKELADKTHLSFKNLWEKLNISYDRFIRTTDPDHIKAVQHIFQKCYENGDIYLAEYESYYCVGCEEFKTETEIKDYDYKCPIHLKPCEKVKEESYFFRLSKYTEKLLEFYEKNPDFIQPDFRRNEVVSFVKQGLKDLSVSRKKDRVWWGIPVPFDESHTIYVWFDALTNYLTAVGYPDNLNKFWPADVHVVGKDILRFHAVYWPAFLMSAGIEIPKKVFAHGWWTVEGHKMSKSLGNVVDPFKAADEYGVDQLRYFLLREVPFGLDGDFSNQAVVNRINSDLANDLGNLVSRSLTMIQKFQEGNILPYTQLTDLEDEYKNIYEKTIENFDKYLSNLEFSRSLEEVWQFIDWLNKYIVKVEPWKLNKENKEYLKTVLYVLADGIYAILWMLKPFMPTKIQEALNMLGYNEVKNSIQPFSLPTNIKIQEVKPLFPRIEIKPKEQKMEEKQEEKQQEYITIDDFAKVKMRVGKVLEAEKVEKSDKLLKLKVSLGDEERTIVSGIAQYYKPEELIGKYVIVLANLKPRKIFGIESHGMLLAAKDGERLTILTVDKEVDVGSPVS</sequence>
<comment type="cofactor">
    <cofactor evidence="15">
        <name>Zn(2+)</name>
        <dbReference type="ChEBI" id="CHEBI:29105"/>
    </cofactor>
    <text evidence="15">Binds 1 zinc ion per subunit.</text>
</comment>
<feature type="binding site" evidence="15">
    <location>
        <position position="127"/>
    </location>
    <ligand>
        <name>Zn(2+)</name>
        <dbReference type="ChEBI" id="CHEBI:29105"/>
    </ligand>
</feature>
<dbReference type="InterPro" id="IPR014729">
    <property type="entry name" value="Rossmann-like_a/b/a_fold"/>
</dbReference>
<evidence type="ECO:0000256" key="10">
    <source>
        <dbReference type="ARBA" id="ARBA00022840"/>
    </source>
</evidence>
<keyword evidence="12 15" id="KW-0648">Protein biosynthesis</keyword>
<dbReference type="NCBIfam" id="TIGR00398">
    <property type="entry name" value="metG"/>
    <property type="match status" value="1"/>
</dbReference>
<evidence type="ECO:0000256" key="6">
    <source>
        <dbReference type="ARBA" id="ARBA00022598"/>
    </source>
</evidence>
<evidence type="ECO:0000256" key="9">
    <source>
        <dbReference type="ARBA" id="ARBA00022833"/>
    </source>
</evidence>
<keyword evidence="4 15" id="KW-0963">Cytoplasm</keyword>
<dbReference type="SUPFAM" id="SSF50249">
    <property type="entry name" value="Nucleic acid-binding proteins"/>
    <property type="match status" value="1"/>
</dbReference>
<dbReference type="EMBL" id="CP001229">
    <property type="protein sequence ID" value="ACN98612.1"/>
    <property type="molecule type" value="Genomic_DNA"/>
</dbReference>
<keyword evidence="10 15" id="KW-0067">ATP-binding</keyword>
<keyword evidence="8 15" id="KW-0547">Nucleotide-binding</keyword>
<keyword evidence="13 15" id="KW-0030">Aminoacyl-tRNA synthetase</keyword>
<dbReference type="GO" id="GO:0046872">
    <property type="term" value="F:metal ion binding"/>
    <property type="evidence" value="ECO:0007669"/>
    <property type="project" value="UniProtKB-KW"/>
</dbReference>
<dbReference type="RefSeq" id="WP_012673934.1">
    <property type="nucleotide sequence ID" value="NC_012438.1"/>
</dbReference>